<evidence type="ECO:0000256" key="1">
    <source>
        <dbReference type="SAM" id="MobiDB-lite"/>
    </source>
</evidence>
<reference evidence="3" key="1">
    <citation type="journal article" date="2019" name="Int. J. Syst. Evol. Microbiol.">
        <title>The Global Catalogue of Microorganisms (GCM) 10K type strain sequencing project: providing services to taxonomists for standard genome sequencing and annotation.</title>
        <authorList>
            <consortium name="The Broad Institute Genomics Platform"/>
            <consortium name="The Broad Institute Genome Sequencing Center for Infectious Disease"/>
            <person name="Wu L."/>
            <person name="Ma J."/>
        </authorList>
    </citation>
    <scope>NUCLEOTIDE SEQUENCE [LARGE SCALE GENOMIC DNA]</scope>
    <source>
        <strain evidence="3">JCM 13929</strain>
    </source>
</reference>
<dbReference type="EMBL" id="BAAAMU010000039">
    <property type="protein sequence ID" value="GAA1648063.1"/>
    <property type="molecule type" value="Genomic_DNA"/>
</dbReference>
<feature type="compositionally biased region" description="Low complexity" evidence="1">
    <location>
        <begin position="20"/>
        <end position="56"/>
    </location>
</feature>
<keyword evidence="3" id="KW-1185">Reference proteome</keyword>
<proteinExistence type="predicted"/>
<protein>
    <submittedName>
        <fullName evidence="2">Uncharacterized protein</fullName>
    </submittedName>
</protein>
<gene>
    <name evidence="2" type="ORF">GCM10009733_051480</name>
</gene>
<evidence type="ECO:0000313" key="2">
    <source>
        <dbReference type="EMBL" id="GAA1648063.1"/>
    </source>
</evidence>
<comment type="caution">
    <text evidence="2">The sequence shown here is derived from an EMBL/GenBank/DDBJ whole genome shotgun (WGS) entry which is preliminary data.</text>
</comment>
<dbReference type="Proteomes" id="UP001500064">
    <property type="component" value="Unassembled WGS sequence"/>
</dbReference>
<feature type="region of interest" description="Disordered" evidence="1">
    <location>
        <begin position="1"/>
        <end position="56"/>
    </location>
</feature>
<accession>A0ABP4RE24</accession>
<sequence>MGEGREVVASVRSPMEGFSSDDTTSEDASAGTSDCASGEATGDASGEASGDASGGTSAVELLLGGLAPG</sequence>
<name>A0ABP4RE24_9ACTN</name>
<evidence type="ECO:0000313" key="3">
    <source>
        <dbReference type="Proteomes" id="UP001500064"/>
    </source>
</evidence>
<organism evidence="2 3">
    <name type="scientific">Nonomuraea maheshkhaliensis</name>
    <dbReference type="NCBI Taxonomy" id="419590"/>
    <lineage>
        <taxon>Bacteria</taxon>
        <taxon>Bacillati</taxon>
        <taxon>Actinomycetota</taxon>
        <taxon>Actinomycetes</taxon>
        <taxon>Streptosporangiales</taxon>
        <taxon>Streptosporangiaceae</taxon>
        <taxon>Nonomuraea</taxon>
    </lineage>
</organism>